<keyword evidence="5" id="KW-1185">Reference proteome</keyword>
<keyword evidence="2 4" id="KW-0503">Monooxygenase</keyword>
<reference evidence="5" key="1">
    <citation type="submission" date="2016-02" db="EMBL/GenBank/DDBJ databases">
        <authorList>
            <person name="Wibberg D."/>
        </authorList>
    </citation>
    <scope>NUCLEOTIDE SEQUENCE [LARGE SCALE GENOMIC DNA]</scope>
</reference>
<protein>
    <submittedName>
        <fullName evidence="4">Monooxygenase FAD-binding protein</fullName>
    </submittedName>
</protein>
<sequence>MPTALIIGAGIAGPVAAMALQRAGIDVVVYEAYPAPTTDVGSWLGLQTNGLDALRAIGADRTVSELGVPTTSIAFRTSAGRPLGEIPTGRPLPGGSTGLSIKRSDLHRALRDEASRRGITIRHGRRLVGMTSDVDGVVASFTDGSTAAGDLLVGCDGIRSRVRELLNPSGPRARYVPALNVGGYADLVPPGDRPGVLTMAFGRRAFSGRIVTPAGQTWWFANPPRRDEPADGELGRIGDAEWRDSLRRLYEVDQSPIVDLIDATPGPLTGWTTYDLPAVPVWHDDRTVLIGDAAHATSPSSGQGASMAIEDAVVLGQCLRDLPAPRAFARFEALRRPRVERVVAEGRKSSRLRSVGPVGRLARSLVLPLVLKHAAGTGAESLAWMHQHHIDWDAPVTATGVPTNQPS</sequence>
<dbReference type="InterPro" id="IPR050493">
    <property type="entry name" value="FAD-dep_Monooxygenase_BioMet"/>
</dbReference>
<gene>
    <name evidence="4" type="ORF">FDG2_0252</name>
</gene>
<dbReference type="GO" id="GO:0004497">
    <property type="term" value="F:monooxygenase activity"/>
    <property type="evidence" value="ECO:0007669"/>
    <property type="project" value="UniProtKB-KW"/>
</dbReference>
<dbReference type="Pfam" id="PF01494">
    <property type="entry name" value="FAD_binding_3"/>
    <property type="match status" value="1"/>
</dbReference>
<dbReference type="AlphaFoldDB" id="A0A1C3NT69"/>
<feature type="domain" description="FAD-binding" evidence="3">
    <location>
        <begin position="4"/>
        <end position="343"/>
    </location>
</feature>
<dbReference type="EMBL" id="FLUV01000104">
    <property type="protein sequence ID" value="SBW17516.1"/>
    <property type="molecule type" value="Genomic_DNA"/>
</dbReference>
<dbReference type="GO" id="GO:0071949">
    <property type="term" value="F:FAD binding"/>
    <property type="evidence" value="ECO:0007669"/>
    <property type="project" value="InterPro"/>
</dbReference>
<dbReference type="PANTHER" id="PTHR13789:SF309">
    <property type="entry name" value="PUTATIVE (AFU_ORTHOLOGUE AFUA_6G14510)-RELATED"/>
    <property type="match status" value="1"/>
</dbReference>
<dbReference type="Gene3D" id="3.50.50.60">
    <property type="entry name" value="FAD/NAD(P)-binding domain"/>
    <property type="match status" value="1"/>
</dbReference>
<dbReference type="PRINTS" id="PR00420">
    <property type="entry name" value="RNGMNOXGNASE"/>
</dbReference>
<dbReference type="InterPro" id="IPR036188">
    <property type="entry name" value="FAD/NAD-bd_sf"/>
</dbReference>
<evidence type="ECO:0000256" key="1">
    <source>
        <dbReference type="ARBA" id="ARBA00023002"/>
    </source>
</evidence>
<evidence type="ECO:0000313" key="5">
    <source>
        <dbReference type="Proteomes" id="UP000199013"/>
    </source>
</evidence>
<dbReference type="Proteomes" id="UP000199013">
    <property type="component" value="Unassembled WGS sequence"/>
</dbReference>
<evidence type="ECO:0000313" key="4">
    <source>
        <dbReference type="EMBL" id="SBW17516.1"/>
    </source>
</evidence>
<proteinExistence type="predicted"/>
<accession>A0A1C3NT69</accession>
<name>A0A1C3NT69_9ACTN</name>
<evidence type="ECO:0000256" key="2">
    <source>
        <dbReference type="ARBA" id="ARBA00023033"/>
    </source>
</evidence>
<dbReference type="SUPFAM" id="SSF51905">
    <property type="entry name" value="FAD/NAD(P)-binding domain"/>
    <property type="match status" value="1"/>
</dbReference>
<keyword evidence="1" id="KW-0560">Oxidoreductase</keyword>
<evidence type="ECO:0000259" key="3">
    <source>
        <dbReference type="Pfam" id="PF01494"/>
    </source>
</evidence>
<organism evidence="4 5">
    <name type="scientific">Candidatus Protofrankia californiensis</name>
    <dbReference type="NCBI Taxonomy" id="1839754"/>
    <lineage>
        <taxon>Bacteria</taxon>
        <taxon>Bacillati</taxon>
        <taxon>Actinomycetota</taxon>
        <taxon>Actinomycetes</taxon>
        <taxon>Frankiales</taxon>
        <taxon>Frankiaceae</taxon>
        <taxon>Protofrankia</taxon>
    </lineage>
</organism>
<dbReference type="PANTHER" id="PTHR13789">
    <property type="entry name" value="MONOOXYGENASE"/>
    <property type="match status" value="1"/>
</dbReference>
<dbReference type="InterPro" id="IPR002938">
    <property type="entry name" value="FAD-bd"/>
</dbReference>